<gene>
    <name evidence="10" type="ORF">MKK02DRAFT_35679</name>
</gene>
<reference evidence="10" key="1">
    <citation type="journal article" date="2022" name="G3 (Bethesda)">
        <title>High quality genome of the basidiomycete yeast Dioszegia hungarica PDD-24b-2 isolated from cloud water.</title>
        <authorList>
            <person name="Jarrige D."/>
            <person name="Haridas S."/>
            <person name="Bleykasten-Grosshans C."/>
            <person name="Joly M."/>
            <person name="Nadalig T."/>
            <person name="Sancelme M."/>
            <person name="Vuilleumier S."/>
            <person name="Grigoriev I.V."/>
            <person name="Amato P."/>
            <person name="Bringel F."/>
        </authorList>
    </citation>
    <scope>NUCLEOTIDE SEQUENCE</scope>
    <source>
        <strain evidence="10">PDD-24b-2</strain>
    </source>
</reference>
<name>A0AA38LRW4_9TREE</name>
<keyword evidence="4 8" id="KW-0028">Amino-acid biosynthesis</keyword>
<evidence type="ECO:0000256" key="5">
    <source>
        <dbReference type="ARBA" id="ARBA00022801"/>
    </source>
</evidence>
<dbReference type="Proteomes" id="UP001164286">
    <property type="component" value="Unassembled WGS sequence"/>
</dbReference>
<evidence type="ECO:0000313" key="11">
    <source>
        <dbReference type="Proteomes" id="UP001164286"/>
    </source>
</evidence>
<sequence>MPHSHHSHSGQFCRHAKDNLEDIVIEAIKQGFEVYGLTEHAPRYRVEDLYPEEADLSIADLQAAYQSFLSTALSLKRKYADQITLLIGLESDYITDLDLERTIDLLASHPEIEYIVGSVHHVGGIPIDFDRVTWLRAVYACGQTGSSAALSPLSELGTVETSPLQIQPTYSPSSSELRPFILAYLNQQLHMIRTLRPEVIGHFDLFRLWTPELDVRSPELNREGERGVWEAIRRNVEEGVRIGALFEMNTAAFRKGWNTAYLCRPIAELIIESGGRFCFSDDSHGVTQVGLNYHRLRDYAESLGMKSIYYLAPRRTDVVGDVRVDLEEAGAVRRADGWSELGLGVRLGEIQEDSGGLCECR</sequence>
<dbReference type="InterPro" id="IPR016195">
    <property type="entry name" value="Pol/histidinol_Pase-like"/>
</dbReference>
<evidence type="ECO:0000256" key="2">
    <source>
        <dbReference type="ARBA" id="ARBA00009152"/>
    </source>
</evidence>
<dbReference type="GO" id="GO:0004401">
    <property type="term" value="F:histidinol-phosphatase activity"/>
    <property type="evidence" value="ECO:0007669"/>
    <property type="project" value="UniProtKB-UniRule"/>
</dbReference>
<proteinExistence type="inferred from homology"/>
<evidence type="ECO:0000256" key="1">
    <source>
        <dbReference type="ARBA" id="ARBA00004970"/>
    </source>
</evidence>
<evidence type="ECO:0000256" key="6">
    <source>
        <dbReference type="ARBA" id="ARBA00023102"/>
    </source>
</evidence>
<protein>
    <recommendedName>
        <fullName evidence="3 8">Histidinol-phosphatase</fullName>
        <shortName evidence="8">HolPase</shortName>
        <ecNumber evidence="3 8">3.1.3.15</ecNumber>
    </recommendedName>
</protein>
<comment type="caution">
    <text evidence="10">The sequence shown here is derived from an EMBL/GenBank/DDBJ whole genome shotgun (WGS) entry which is preliminary data.</text>
</comment>
<evidence type="ECO:0000313" key="10">
    <source>
        <dbReference type="EMBL" id="KAI9631979.1"/>
    </source>
</evidence>
<feature type="domain" description="PHP" evidence="9">
    <location>
        <begin position="5"/>
        <end position="250"/>
    </location>
</feature>
<dbReference type="SUPFAM" id="SSF89550">
    <property type="entry name" value="PHP domain-like"/>
    <property type="match status" value="1"/>
</dbReference>
<comment type="catalytic activity">
    <reaction evidence="7 8">
        <text>L-histidinol phosphate + H2O = L-histidinol + phosphate</text>
        <dbReference type="Rhea" id="RHEA:14465"/>
        <dbReference type="ChEBI" id="CHEBI:15377"/>
        <dbReference type="ChEBI" id="CHEBI:43474"/>
        <dbReference type="ChEBI" id="CHEBI:57699"/>
        <dbReference type="ChEBI" id="CHEBI:57980"/>
        <dbReference type="EC" id="3.1.3.15"/>
    </reaction>
</comment>
<keyword evidence="5 8" id="KW-0378">Hydrolase</keyword>
<evidence type="ECO:0000256" key="7">
    <source>
        <dbReference type="ARBA" id="ARBA00049158"/>
    </source>
</evidence>
<dbReference type="AlphaFoldDB" id="A0AA38LRW4"/>
<dbReference type="GeneID" id="77728445"/>
<evidence type="ECO:0000256" key="3">
    <source>
        <dbReference type="ARBA" id="ARBA00013085"/>
    </source>
</evidence>
<organism evidence="10 11">
    <name type="scientific">Dioszegia hungarica</name>
    <dbReference type="NCBI Taxonomy" id="4972"/>
    <lineage>
        <taxon>Eukaryota</taxon>
        <taxon>Fungi</taxon>
        <taxon>Dikarya</taxon>
        <taxon>Basidiomycota</taxon>
        <taxon>Agaricomycotina</taxon>
        <taxon>Tremellomycetes</taxon>
        <taxon>Tremellales</taxon>
        <taxon>Bulleribasidiaceae</taxon>
        <taxon>Dioszegia</taxon>
    </lineage>
</organism>
<dbReference type="Pfam" id="PF02811">
    <property type="entry name" value="PHP"/>
    <property type="match status" value="1"/>
</dbReference>
<comment type="pathway">
    <text evidence="1 8">Amino-acid biosynthesis; L-histidine biosynthesis; L-histidine from 5-phospho-alpha-D-ribose 1-diphosphate: step 8/9.</text>
</comment>
<keyword evidence="6 8" id="KW-0368">Histidine biosynthesis</keyword>
<dbReference type="GO" id="GO:0000105">
    <property type="term" value="P:L-histidine biosynthetic process"/>
    <property type="evidence" value="ECO:0007669"/>
    <property type="project" value="UniProtKB-UniRule"/>
</dbReference>
<dbReference type="EMBL" id="JAKWFO010000016">
    <property type="protein sequence ID" value="KAI9631979.1"/>
    <property type="molecule type" value="Genomic_DNA"/>
</dbReference>
<dbReference type="CDD" id="cd12110">
    <property type="entry name" value="PHP_HisPPase_Hisj_like"/>
    <property type="match status" value="1"/>
</dbReference>
<evidence type="ECO:0000259" key="9">
    <source>
        <dbReference type="Pfam" id="PF02811"/>
    </source>
</evidence>
<dbReference type="NCBIfam" id="TIGR01856">
    <property type="entry name" value="hisJ_fam"/>
    <property type="match status" value="1"/>
</dbReference>
<dbReference type="PANTHER" id="PTHR21039:SF0">
    <property type="entry name" value="HISTIDINOL-PHOSPHATASE"/>
    <property type="match status" value="1"/>
</dbReference>
<evidence type="ECO:0000256" key="4">
    <source>
        <dbReference type="ARBA" id="ARBA00022605"/>
    </source>
</evidence>
<dbReference type="GO" id="GO:0005737">
    <property type="term" value="C:cytoplasm"/>
    <property type="evidence" value="ECO:0007669"/>
    <property type="project" value="TreeGrafter"/>
</dbReference>
<dbReference type="InterPro" id="IPR010140">
    <property type="entry name" value="Histidinol_P_phosphatase_HisJ"/>
</dbReference>
<dbReference type="Gene3D" id="3.20.20.140">
    <property type="entry name" value="Metal-dependent hydrolases"/>
    <property type="match status" value="1"/>
</dbReference>
<keyword evidence="11" id="KW-1185">Reference proteome</keyword>
<dbReference type="EC" id="3.1.3.15" evidence="3 8"/>
<dbReference type="PANTHER" id="PTHR21039">
    <property type="entry name" value="HISTIDINOL PHOSPHATASE-RELATED"/>
    <property type="match status" value="1"/>
</dbReference>
<dbReference type="InterPro" id="IPR004013">
    <property type="entry name" value="PHP_dom"/>
</dbReference>
<accession>A0AA38LRW4</accession>
<dbReference type="RefSeq" id="XP_052941756.1">
    <property type="nucleotide sequence ID" value="XM_053089240.1"/>
</dbReference>
<evidence type="ECO:0000256" key="8">
    <source>
        <dbReference type="RuleBase" id="RU366003"/>
    </source>
</evidence>
<comment type="similarity">
    <text evidence="2 8">Belongs to the PHP hydrolase family. HisK subfamily.</text>
</comment>